<protein>
    <submittedName>
        <fullName evidence="2">Uncharacterized protein</fullName>
    </submittedName>
</protein>
<dbReference type="OrthoDB" id="7568253at2"/>
<feature type="region of interest" description="Disordered" evidence="1">
    <location>
        <begin position="1"/>
        <end position="27"/>
    </location>
</feature>
<dbReference type="AlphaFoldDB" id="A0A1X7NEF4"/>
<sequence length="231" mass="25247">MGETTASIAEDIAPEQPRQARIASGMSGVDGRTRWARRYKELAETYAADIGEPSGMQVSLIARAASLTVELERSEASFAEAGKSDPETLAAYRQTTEALRRTLESLGLRDAPERGRSGGKTIEGTADRGGFVRWDEYAQANGIGVGDTDPATLVHARSGEEMTDNEFVRRVAHIMTEASIADAKGEPITGDAARVFQLMGFTPQSWRDAYTARWPRTTFFTPKLEPVVRDF</sequence>
<name>A0A1X7NEF4_9HYPH</name>
<keyword evidence="3" id="KW-1185">Reference proteome</keyword>
<evidence type="ECO:0000313" key="2">
    <source>
        <dbReference type="EMBL" id="SMH36077.1"/>
    </source>
</evidence>
<dbReference type="RefSeq" id="WP_085463762.1">
    <property type="nucleotide sequence ID" value="NZ_FXBL01000004.1"/>
</dbReference>
<organism evidence="2 3">
    <name type="scientific">Mesorhizobium australicum</name>
    <dbReference type="NCBI Taxonomy" id="536018"/>
    <lineage>
        <taxon>Bacteria</taxon>
        <taxon>Pseudomonadati</taxon>
        <taxon>Pseudomonadota</taxon>
        <taxon>Alphaproteobacteria</taxon>
        <taxon>Hyphomicrobiales</taxon>
        <taxon>Phyllobacteriaceae</taxon>
        <taxon>Mesorhizobium</taxon>
    </lineage>
</organism>
<proteinExistence type="predicted"/>
<reference evidence="2 3" key="1">
    <citation type="submission" date="2017-04" db="EMBL/GenBank/DDBJ databases">
        <authorList>
            <person name="Afonso C.L."/>
            <person name="Miller P.J."/>
            <person name="Scott M.A."/>
            <person name="Spackman E."/>
            <person name="Goraichik I."/>
            <person name="Dimitrov K.M."/>
            <person name="Suarez D.L."/>
            <person name="Swayne D.E."/>
        </authorList>
    </citation>
    <scope>NUCLEOTIDE SEQUENCE [LARGE SCALE GENOMIC DNA]</scope>
    <source>
        <strain evidence="2 3">B5P</strain>
    </source>
</reference>
<dbReference type="EMBL" id="FXBL01000004">
    <property type="protein sequence ID" value="SMH36077.1"/>
    <property type="molecule type" value="Genomic_DNA"/>
</dbReference>
<accession>A0A1X7NEF4</accession>
<dbReference type="Proteomes" id="UP000193083">
    <property type="component" value="Unassembled WGS sequence"/>
</dbReference>
<gene>
    <name evidence="2" type="ORF">SAMN02982922_1688</name>
</gene>
<evidence type="ECO:0000313" key="3">
    <source>
        <dbReference type="Proteomes" id="UP000193083"/>
    </source>
</evidence>
<evidence type="ECO:0000256" key="1">
    <source>
        <dbReference type="SAM" id="MobiDB-lite"/>
    </source>
</evidence>